<reference evidence="8" key="1">
    <citation type="submission" date="2022-11" db="UniProtKB">
        <authorList>
            <consortium name="WormBaseParasite"/>
        </authorList>
    </citation>
    <scope>IDENTIFICATION</scope>
</reference>
<dbReference type="PROSITE" id="PS00028">
    <property type="entry name" value="ZINC_FINGER_C2H2_1"/>
    <property type="match status" value="3"/>
</dbReference>
<evidence type="ECO:0000256" key="1">
    <source>
        <dbReference type="ARBA" id="ARBA00022723"/>
    </source>
</evidence>
<keyword evidence="1" id="KW-0479">Metal-binding</keyword>
<dbReference type="InterPro" id="IPR050331">
    <property type="entry name" value="Zinc_finger"/>
</dbReference>
<evidence type="ECO:0000256" key="3">
    <source>
        <dbReference type="ARBA" id="ARBA00022771"/>
    </source>
</evidence>
<evidence type="ECO:0000313" key="7">
    <source>
        <dbReference type="Proteomes" id="UP000887565"/>
    </source>
</evidence>
<evidence type="ECO:0000313" key="8">
    <source>
        <dbReference type="WBParaSite" id="nRc.2.0.1.t23590-RA"/>
    </source>
</evidence>
<dbReference type="InterPro" id="IPR036236">
    <property type="entry name" value="Znf_C2H2_sf"/>
</dbReference>
<keyword evidence="7" id="KW-1185">Reference proteome</keyword>
<dbReference type="OMA" id="DAHNDEM"/>
<dbReference type="FunFam" id="3.30.160.60:FF:000100">
    <property type="entry name" value="Zinc finger 45-like"/>
    <property type="match status" value="1"/>
</dbReference>
<protein>
    <submittedName>
        <fullName evidence="8">C2H2-type domain-containing protein</fullName>
    </submittedName>
</protein>
<dbReference type="PANTHER" id="PTHR16515:SF21">
    <property type="entry name" value="PR DOMAIN ZINC FINGER PROTEIN 13"/>
    <property type="match status" value="1"/>
</dbReference>
<evidence type="ECO:0000256" key="4">
    <source>
        <dbReference type="ARBA" id="ARBA00022833"/>
    </source>
</evidence>
<dbReference type="Proteomes" id="UP000887565">
    <property type="component" value="Unplaced"/>
</dbReference>
<evidence type="ECO:0000256" key="2">
    <source>
        <dbReference type="ARBA" id="ARBA00022737"/>
    </source>
</evidence>
<keyword evidence="3 5" id="KW-0863">Zinc-finger</keyword>
<sequence length="134" mass="15122">MPLGAPSSACGASIVPCQNDHHEKLAIENLATNLGKTMDGTHHRCIYCGKIYSRKYGLKIHLRTHTGFRPLKCKFCARPFGDPSNLNKHTRLHVESGDLNCAAVYPCHVCKKSWSRKRDLERHLVSRHSHPKNL</sequence>
<feature type="domain" description="C2H2-type" evidence="6">
    <location>
        <begin position="105"/>
        <end position="133"/>
    </location>
</feature>
<organism evidence="7 8">
    <name type="scientific">Romanomermis culicivorax</name>
    <name type="common">Nematode worm</name>
    <dbReference type="NCBI Taxonomy" id="13658"/>
    <lineage>
        <taxon>Eukaryota</taxon>
        <taxon>Metazoa</taxon>
        <taxon>Ecdysozoa</taxon>
        <taxon>Nematoda</taxon>
        <taxon>Enoplea</taxon>
        <taxon>Dorylaimia</taxon>
        <taxon>Mermithida</taxon>
        <taxon>Mermithoidea</taxon>
        <taxon>Mermithidae</taxon>
        <taxon>Romanomermis</taxon>
    </lineage>
</organism>
<dbReference type="GO" id="GO:0010468">
    <property type="term" value="P:regulation of gene expression"/>
    <property type="evidence" value="ECO:0007669"/>
    <property type="project" value="TreeGrafter"/>
</dbReference>
<dbReference type="FunFam" id="3.30.160.60:FF:000616">
    <property type="entry name" value="PR domain zinc finger protein 13"/>
    <property type="match status" value="1"/>
</dbReference>
<dbReference type="PANTHER" id="PTHR16515">
    <property type="entry name" value="PR DOMAIN ZINC FINGER PROTEIN"/>
    <property type="match status" value="1"/>
</dbReference>
<dbReference type="AlphaFoldDB" id="A0A915JCR3"/>
<dbReference type="InterPro" id="IPR013087">
    <property type="entry name" value="Znf_C2H2_type"/>
</dbReference>
<evidence type="ECO:0000256" key="5">
    <source>
        <dbReference type="PROSITE-ProRule" id="PRU00042"/>
    </source>
</evidence>
<evidence type="ECO:0000259" key="6">
    <source>
        <dbReference type="PROSITE" id="PS50157"/>
    </source>
</evidence>
<dbReference type="Gene3D" id="3.30.160.60">
    <property type="entry name" value="Classic Zinc Finger"/>
    <property type="match status" value="2"/>
</dbReference>
<dbReference type="GO" id="GO:0005634">
    <property type="term" value="C:nucleus"/>
    <property type="evidence" value="ECO:0007669"/>
    <property type="project" value="TreeGrafter"/>
</dbReference>
<keyword evidence="4" id="KW-0862">Zinc</keyword>
<dbReference type="PROSITE" id="PS50157">
    <property type="entry name" value="ZINC_FINGER_C2H2_2"/>
    <property type="match status" value="3"/>
</dbReference>
<name>A0A915JCR3_ROMCU</name>
<dbReference type="SUPFAM" id="SSF57667">
    <property type="entry name" value="beta-beta-alpha zinc fingers"/>
    <property type="match status" value="2"/>
</dbReference>
<dbReference type="Pfam" id="PF00096">
    <property type="entry name" value="zf-C2H2"/>
    <property type="match status" value="3"/>
</dbReference>
<dbReference type="WBParaSite" id="nRc.2.0.1.t23590-RA">
    <property type="protein sequence ID" value="nRc.2.0.1.t23590-RA"/>
    <property type="gene ID" value="nRc.2.0.1.g23590"/>
</dbReference>
<feature type="domain" description="C2H2-type" evidence="6">
    <location>
        <begin position="43"/>
        <end position="70"/>
    </location>
</feature>
<keyword evidence="2" id="KW-0677">Repeat</keyword>
<proteinExistence type="predicted"/>
<dbReference type="GO" id="GO:0008270">
    <property type="term" value="F:zinc ion binding"/>
    <property type="evidence" value="ECO:0007669"/>
    <property type="project" value="UniProtKB-KW"/>
</dbReference>
<accession>A0A915JCR3</accession>
<dbReference type="SMART" id="SM00355">
    <property type="entry name" value="ZnF_C2H2"/>
    <property type="match status" value="3"/>
</dbReference>
<feature type="domain" description="C2H2-type" evidence="6">
    <location>
        <begin position="71"/>
        <end position="98"/>
    </location>
</feature>